<keyword evidence="6" id="KW-0732">Signal</keyword>
<protein>
    <submittedName>
        <fullName evidence="9">NlpC/P60 family protein</fullName>
        <ecNumber evidence="9">3.4.-.-</ecNumber>
    </submittedName>
</protein>
<feature type="domain" description="SH3b" evidence="7">
    <location>
        <begin position="127"/>
        <end position="190"/>
    </location>
</feature>
<evidence type="ECO:0000259" key="7">
    <source>
        <dbReference type="PROSITE" id="PS51781"/>
    </source>
</evidence>
<dbReference type="GO" id="GO:0006508">
    <property type="term" value="P:proteolysis"/>
    <property type="evidence" value="ECO:0007669"/>
    <property type="project" value="UniProtKB-KW"/>
</dbReference>
<dbReference type="SMART" id="SM00287">
    <property type="entry name" value="SH3b"/>
    <property type="match status" value="6"/>
</dbReference>
<accession>A0A381J4L5</accession>
<dbReference type="InterPro" id="IPR000064">
    <property type="entry name" value="NLP_P60_dom"/>
</dbReference>
<dbReference type="InterPro" id="IPR038765">
    <property type="entry name" value="Papain-like_cys_pep_sf"/>
</dbReference>
<name>A0A381J4L5_9CLOT</name>
<evidence type="ECO:0000256" key="4">
    <source>
        <dbReference type="ARBA" id="ARBA00022807"/>
    </source>
</evidence>
<evidence type="ECO:0000313" key="10">
    <source>
        <dbReference type="Proteomes" id="UP000254664"/>
    </source>
</evidence>
<feature type="region of interest" description="Disordered" evidence="5">
    <location>
        <begin position="271"/>
        <end position="292"/>
    </location>
</feature>
<dbReference type="SUPFAM" id="SSF50044">
    <property type="entry name" value="SH3-domain"/>
    <property type="match status" value="2"/>
</dbReference>
<dbReference type="PANTHER" id="PTHR34408">
    <property type="entry name" value="FAMILY PROTEIN, PUTATIVE-RELATED"/>
    <property type="match status" value="1"/>
</dbReference>
<keyword evidence="3 9" id="KW-0378">Hydrolase</keyword>
<evidence type="ECO:0000256" key="1">
    <source>
        <dbReference type="ARBA" id="ARBA00007074"/>
    </source>
</evidence>
<feature type="domain" description="SH3b" evidence="7">
    <location>
        <begin position="459"/>
        <end position="525"/>
    </location>
</feature>
<dbReference type="GO" id="GO:0008234">
    <property type="term" value="F:cysteine-type peptidase activity"/>
    <property type="evidence" value="ECO:0007669"/>
    <property type="project" value="UniProtKB-KW"/>
</dbReference>
<keyword evidence="2" id="KW-0645">Protease</keyword>
<dbReference type="PROSITE" id="PS51781">
    <property type="entry name" value="SH3B"/>
    <property type="match status" value="6"/>
</dbReference>
<dbReference type="AlphaFoldDB" id="A0A381J4L5"/>
<keyword evidence="4" id="KW-0788">Thiol protease</keyword>
<comment type="similarity">
    <text evidence="1">Belongs to the peptidase C40 family.</text>
</comment>
<evidence type="ECO:0000256" key="6">
    <source>
        <dbReference type="SAM" id="SignalP"/>
    </source>
</evidence>
<dbReference type="PROSITE" id="PS51935">
    <property type="entry name" value="NLPC_P60"/>
    <property type="match status" value="1"/>
</dbReference>
<dbReference type="InterPro" id="IPR052354">
    <property type="entry name" value="Cell_Wall_Dynamics_Protein"/>
</dbReference>
<feature type="signal peptide" evidence="6">
    <location>
        <begin position="1"/>
        <end position="28"/>
    </location>
</feature>
<dbReference type="SUPFAM" id="SSF54001">
    <property type="entry name" value="Cysteine proteinases"/>
    <property type="match status" value="1"/>
</dbReference>
<feature type="domain" description="NlpC/P60" evidence="8">
    <location>
        <begin position="536"/>
        <end position="684"/>
    </location>
</feature>
<organism evidence="9 10">
    <name type="scientific">Clostridium putrefaciens</name>
    <dbReference type="NCBI Taxonomy" id="99675"/>
    <lineage>
        <taxon>Bacteria</taxon>
        <taxon>Bacillati</taxon>
        <taxon>Bacillota</taxon>
        <taxon>Clostridia</taxon>
        <taxon>Eubacteriales</taxon>
        <taxon>Clostridiaceae</taxon>
        <taxon>Clostridium</taxon>
    </lineage>
</organism>
<evidence type="ECO:0000256" key="3">
    <source>
        <dbReference type="ARBA" id="ARBA00022801"/>
    </source>
</evidence>
<dbReference type="Pfam" id="PF00877">
    <property type="entry name" value="NLPC_P60"/>
    <property type="match status" value="1"/>
</dbReference>
<dbReference type="InterPro" id="IPR003646">
    <property type="entry name" value="SH3-like_bac-type"/>
</dbReference>
<dbReference type="OrthoDB" id="9808890at2"/>
<gene>
    <name evidence="9" type="primary">ripB</name>
    <name evidence="9" type="ORF">NCTC9836_00468</name>
</gene>
<reference evidence="9 10" key="1">
    <citation type="submission" date="2018-06" db="EMBL/GenBank/DDBJ databases">
        <authorList>
            <consortium name="Pathogen Informatics"/>
            <person name="Doyle S."/>
        </authorList>
    </citation>
    <scope>NUCLEOTIDE SEQUENCE [LARGE SCALE GENOMIC DNA]</scope>
    <source>
        <strain evidence="9 10">NCTC9836</strain>
    </source>
</reference>
<proteinExistence type="inferred from homology"/>
<dbReference type="RefSeq" id="WP_115640290.1">
    <property type="nucleotide sequence ID" value="NZ_UFWZ01000001.1"/>
</dbReference>
<dbReference type="InterPro" id="IPR036028">
    <property type="entry name" value="SH3-like_dom_sf"/>
</dbReference>
<dbReference type="Gene3D" id="2.30.30.40">
    <property type="entry name" value="SH3 Domains"/>
    <property type="match status" value="6"/>
</dbReference>
<feature type="chain" id="PRO_5016739382" evidence="6">
    <location>
        <begin position="29"/>
        <end position="684"/>
    </location>
</feature>
<feature type="domain" description="SH3b" evidence="7">
    <location>
        <begin position="287"/>
        <end position="355"/>
    </location>
</feature>
<dbReference type="PANTHER" id="PTHR34408:SF1">
    <property type="entry name" value="GLYCOSYL HYDROLASE FAMILY 19 DOMAIN-CONTAINING PROTEIN HI_1415"/>
    <property type="match status" value="1"/>
</dbReference>
<dbReference type="EC" id="3.4.-.-" evidence="9"/>
<feature type="domain" description="SH3b" evidence="7">
    <location>
        <begin position="372"/>
        <end position="435"/>
    </location>
</feature>
<feature type="compositionally biased region" description="Polar residues" evidence="5">
    <location>
        <begin position="282"/>
        <end position="291"/>
    </location>
</feature>
<dbReference type="Pfam" id="PF08239">
    <property type="entry name" value="SH3_3"/>
    <property type="match status" value="6"/>
</dbReference>
<dbReference type="Gene3D" id="3.90.1720.10">
    <property type="entry name" value="endopeptidase domain like (from Nostoc punctiforme)"/>
    <property type="match status" value="1"/>
</dbReference>
<dbReference type="Proteomes" id="UP000254664">
    <property type="component" value="Unassembled WGS sequence"/>
</dbReference>
<feature type="domain" description="SH3b" evidence="7">
    <location>
        <begin position="47"/>
        <end position="110"/>
    </location>
</feature>
<dbReference type="EMBL" id="UFWZ01000001">
    <property type="protein sequence ID" value="SUY45835.1"/>
    <property type="molecule type" value="Genomic_DNA"/>
</dbReference>
<evidence type="ECO:0000259" key="8">
    <source>
        <dbReference type="PROSITE" id="PS51935"/>
    </source>
</evidence>
<evidence type="ECO:0000256" key="2">
    <source>
        <dbReference type="ARBA" id="ARBA00022670"/>
    </source>
</evidence>
<sequence>MNKKKISMFIISASIVSSINFTDNPVYAIEDQNNTSNVKSSVEIKASKGEVINVSTNLNIRESAGTNSSTLGHLVKGQQFNIKGKTGHWYNIDFDGIIGYVHKDFVKELYDDTSTTSVKKSNIGSSFKGEVINVSTNLRIRSSSSTSSPIVGYLRSGDRFNIKEKSGQWYLIEVNGKTGYIHKDYVKEINNDVPSKPPTDVAKNTTSSKGEVINVNTNLNIRESAGMNYSVVGQLINRQQFNIKGKVGDWYSVDVGGKSGYIHKDYVKELNSNPPTKPVENPTKTPNDTAYSSGVVVNVNSNLRIRSSASTSGSVIGSLNNGQKFNIKDKISHWYLIESNGKVGYVHKDYVKELGDNTTNPPIEVPSGDKPSKGSVINVITNLRMRKEPNTNSSVISYLISDQRFNINGKSGDWYFIECDNKVGYIHKDYTNVLGSEVPDINPPTPPTPSIPDEVLKDIGVGIIHNVSTNLRLRSKPSTSDDSQVIAYILPGKTCNIIGTSGQWYKIIYDGKTGYVGKDYVKMAYDSNSKDPVDYENIYNIVISAMASQLGSPYIWGGSGEFLTTDTLNSLILRFPNQAKRGMYNIPIKYINSGYRSFDCSSLMQWGFRQAGVNIGRTTWDQINNGVEVSKANVKPGDLLFFSDLNHVGMYIGDGKWIESPNSRNFLRIVDVPWYKVSRIRRVI</sequence>
<evidence type="ECO:0000256" key="5">
    <source>
        <dbReference type="SAM" id="MobiDB-lite"/>
    </source>
</evidence>
<feature type="domain" description="SH3b" evidence="7">
    <location>
        <begin position="208"/>
        <end position="271"/>
    </location>
</feature>
<evidence type="ECO:0000313" key="9">
    <source>
        <dbReference type="EMBL" id="SUY45835.1"/>
    </source>
</evidence>
<keyword evidence="10" id="KW-1185">Reference proteome</keyword>